<dbReference type="PhylomeDB" id="A8DVP0"/>
<dbReference type="InParanoid" id="A8DVP0"/>
<dbReference type="HOGENOM" id="CLU_047129_3_0_1"/>
<keyword evidence="1" id="KW-1015">Disulfide bond</keyword>
<feature type="non-terminal residue" evidence="2">
    <location>
        <position position="1"/>
    </location>
</feature>
<protein>
    <submittedName>
        <fullName evidence="2">Uncharacterized protein</fullName>
    </submittedName>
</protein>
<dbReference type="PANTHER" id="PTHR16311">
    <property type="entry name" value="THROMBOSPONDIN TYPE I DOMAIN-CONTAINING 1"/>
    <property type="match status" value="1"/>
</dbReference>
<dbReference type="AlphaFoldDB" id="A8DVP0"/>
<dbReference type="InterPro" id="IPR038877">
    <property type="entry name" value="THSD1"/>
</dbReference>
<dbReference type="InterPro" id="IPR036383">
    <property type="entry name" value="TSP1_rpt_sf"/>
</dbReference>
<evidence type="ECO:0000256" key="1">
    <source>
        <dbReference type="ARBA" id="ARBA00023157"/>
    </source>
</evidence>
<accession>A8DVP0</accession>
<dbReference type="SMART" id="SM00209">
    <property type="entry name" value="TSP1"/>
    <property type="match status" value="1"/>
</dbReference>
<reference evidence="2 3" key="1">
    <citation type="journal article" date="2007" name="Science">
        <title>Sea anemone genome reveals ancestral eumetazoan gene repertoire and genomic organization.</title>
        <authorList>
            <person name="Putnam N.H."/>
            <person name="Srivastava M."/>
            <person name="Hellsten U."/>
            <person name="Dirks B."/>
            <person name="Chapman J."/>
            <person name="Salamov A."/>
            <person name="Terry A."/>
            <person name="Shapiro H."/>
            <person name="Lindquist E."/>
            <person name="Kapitonov V.V."/>
            <person name="Jurka J."/>
            <person name="Genikhovich G."/>
            <person name="Grigoriev I.V."/>
            <person name="Lucas S.M."/>
            <person name="Steele R.E."/>
            <person name="Finnerty J.R."/>
            <person name="Technau U."/>
            <person name="Martindale M.Q."/>
            <person name="Rokhsar D.S."/>
        </authorList>
    </citation>
    <scope>NUCLEOTIDE SEQUENCE [LARGE SCALE GENOMIC DNA]</scope>
    <source>
        <strain evidence="3">CH2 X CH6</strain>
    </source>
</reference>
<dbReference type="Proteomes" id="UP000001593">
    <property type="component" value="Unassembled WGS sequence"/>
</dbReference>
<dbReference type="PROSITE" id="PS50092">
    <property type="entry name" value="TSP1"/>
    <property type="match status" value="1"/>
</dbReference>
<dbReference type="KEGG" id="nve:5495995"/>
<dbReference type="SUPFAM" id="SSF82895">
    <property type="entry name" value="TSP-1 type 1 repeat"/>
    <property type="match status" value="1"/>
</dbReference>
<organism evidence="2 3">
    <name type="scientific">Nematostella vectensis</name>
    <name type="common">Starlet sea anemone</name>
    <dbReference type="NCBI Taxonomy" id="45351"/>
    <lineage>
        <taxon>Eukaryota</taxon>
        <taxon>Metazoa</taxon>
        <taxon>Cnidaria</taxon>
        <taxon>Anthozoa</taxon>
        <taxon>Hexacorallia</taxon>
        <taxon>Actiniaria</taxon>
        <taxon>Edwardsiidae</taxon>
        <taxon>Nematostella</taxon>
    </lineage>
</organism>
<dbReference type="EMBL" id="DS478431">
    <property type="protein sequence ID" value="EDO25719.1"/>
    <property type="molecule type" value="Genomic_DNA"/>
</dbReference>
<proteinExistence type="predicted"/>
<name>A8DVP0_NEMVE</name>
<dbReference type="Pfam" id="PF00090">
    <property type="entry name" value="TSP_1"/>
    <property type="match status" value="1"/>
</dbReference>
<dbReference type="InterPro" id="IPR000884">
    <property type="entry name" value="TSP1_rpt"/>
</dbReference>
<evidence type="ECO:0000313" key="3">
    <source>
        <dbReference type="Proteomes" id="UP000001593"/>
    </source>
</evidence>
<sequence length="50" mass="5700">WSEWTNCSRGCDGGNRRRHRFCNSPYPAHGGKDCSGERIQEEKCQTKACP</sequence>
<dbReference type="PANTHER" id="PTHR16311:SF3">
    <property type="entry name" value="THROMBOSPONDIN TYPE-1 DOMAIN-CONTAINING PROTEIN 1"/>
    <property type="match status" value="1"/>
</dbReference>
<keyword evidence="3" id="KW-1185">Reference proteome</keyword>
<dbReference type="FunFam" id="2.20.100.10:FF:000001">
    <property type="entry name" value="semaphorin-5A isoform X1"/>
    <property type="match status" value="1"/>
</dbReference>
<evidence type="ECO:0000313" key="2">
    <source>
        <dbReference type="EMBL" id="EDO25719.1"/>
    </source>
</evidence>
<dbReference type="Gene3D" id="2.20.100.10">
    <property type="entry name" value="Thrombospondin type-1 (TSP1) repeat"/>
    <property type="match status" value="1"/>
</dbReference>
<gene>
    <name evidence="2" type="ORF">NEMVEDRAFT_v1g9859</name>
</gene>
<feature type="non-terminal residue" evidence="2">
    <location>
        <position position="50"/>
    </location>
</feature>